<evidence type="ECO:0000256" key="1">
    <source>
        <dbReference type="SAM" id="SignalP"/>
    </source>
</evidence>
<proteinExistence type="predicted"/>
<evidence type="ECO:0000313" key="3">
    <source>
        <dbReference type="Proteomes" id="UP000652761"/>
    </source>
</evidence>
<sequence length="137" mass="15688">DSLGRVGWVWVLGTQLVGGGPVHGHSEHSWQEEPKQYQFIEKCLAGTNRQKQPWLIFVAHRMLGYSPNYYGLSVVQDTCMTPKKYHFKGLVNGMIHAVAGGLSKFTLQTSWRLYKDYDFGFMKLTVFNCTNRLLSTR</sequence>
<evidence type="ECO:0000313" key="2">
    <source>
        <dbReference type="EMBL" id="MQM06566.1"/>
    </source>
</evidence>
<feature type="signal peptide" evidence="1">
    <location>
        <begin position="1"/>
        <end position="19"/>
    </location>
</feature>
<dbReference type="Proteomes" id="UP000652761">
    <property type="component" value="Unassembled WGS sequence"/>
</dbReference>
<feature type="chain" id="PRO_5032384164" evidence="1">
    <location>
        <begin position="20"/>
        <end position="137"/>
    </location>
</feature>
<protein>
    <submittedName>
        <fullName evidence="2">Uncharacterized protein</fullName>
    </submittedName>
</protein>
<dbReference type="EMBL" id="NMUH01003658">
    <property type="protein sequence ID" value="MQM06566.1"/>
    <property type="molecule type" value="Genomic_DNA"/>
</dbReference>
<dbReference type="SUPFAM" id="SSF56300">
    <property type="entry name" value="Metallo-dependent phosphatases"/>
    <property type="match status" value="1"/>
</dbReference>
<dbReference type="OrthoDB" id="45007at2759"/>
<name>A0A843WFM9_COLES</name>
<dbReference type="Gene3D" id="3.60.21.10">
    <property type="match status" value="1"/>
</dbReference>
<reference evidence="2" key="1">
    <citation type="submission" date="2017-07" db="EMBL/GenBank/DDBJ databases">
        <title>Taro Niue Genome Assembly and Annotation.</title>
        <authorList>
            <person name="Atibalentja N."/>
            <person name="Keating K."/>
            <person name="Fields C.J."/>
        </authorList>
    </citation>
    <scope>NUCLEOTIDE SEQUENCE</scope>
    <source>
        <strain evidence="2">Niue_2</strain>
        <tissue evidence="2">Leaf</tissue>
    </source>
</reference>
<dbReference type="InterPro" id="IPR029052">
    <property type="entry name" value="Metallo-depent_PP-like"/>
</dbReference>
<dbReference type="PANTHER" id="PTHR45778">
    <property type="entry name" value="PURPLE ACID PHOSPHATASE-RELATED"/>
    <property type="match status" value="1"/>
</dbReference>
<keyword evidence="1" id="KW-0732">Signal</keyword>
<dbReference type="AlphaFoldDB" id="A0A843WFM9"/>
<comment type="caution">
    <text evidence="2">The sequence shown here is derived from an EMBL/GenBank/DDBJ whole genome shotgun (WGS) entry which is preliminary data.</text>
</comment>
<accession>A0A843WFM9</accession>
<gene>
    <name evidence="2" type="ORF">Taro_039391</name>
</gene>
<keyword evidence="3" id="KW-1185">Reference proteome</keyword>
<feature type="non-terminal residue" evidence="2">
    <location>
        <position position="1"/>
    </location>
</feature>
<dbReference type="PANTHER" id="PTHR45778:SF44">
    <property type="entry name" value="PURPLE ACID PHOSPHATASE"/>
    <property type="match status" value="1"/>
</dbReference>
<organism evidence="2 3">
    <name type="scientific">Colocasia esculenta</name>
    <name type="common">Wild taro</name>
    <name type="synonym">Arum esculentum</name>
    <dbReference type="NCBI Taxonomy" id="4460"/>
    <lineage>
        <taxon>Eukaryota</taxon>
        <taxon>Viridiplantae</taxon>
        <taxon>Streptophyta</taxon>
        <taxon>Embryophyta</taxon>
        <taxon>Tracheophyta</taxon>
        <taxon>Spermatophyta</taxon>
        <taxon>Magnoliopsida</taxon>
        <taxon>Liliopsida</taxon>
        <taxon>Araceae</taxon>
        <taxon>Aroideae</taxon>
        <taxon>Colocasieae</taxon>
        <taxon>Colocasia</taxon>
    </lineage>
</organism>